<dbReference type="Gramene" id="OGLUM02G21990.1">
    <property type="protein sequence ID" value="OGLUM02G21990.1"/>
    <property type="gene ID" value="OGLUM02G21990"/>
</dbReference>
<evidence type="ECO:0000259" key="3">
    <source>
        <dbReference type="Pfam" id="PF08240"/>
    </source>
</evidence>
<dbReference type="PANTHER" id="PTHR43981">
    <property type="entry name" value="ENOYL-[ACYL-CARRIER-PROTEIN] REDUCTASE, MITOCHONDRIAL"/>
    <property type="match status" value="1"/>
</dbReference>
<dbReference type="SUPFAM" id="SSF50129">
    <property type="entry name" value="GroES-like"/>
    <property type="match status" value="1"/>
</dbReference>
<dbReference type="Gene3D" id="3.90.180.10">
    <property type="entry name" value="Medium-chain alcohol dehydrogenases, catalytic domain"/>
    <property type="match status" value="1"/>
</dbReference>
<dbReference type="GO" id="GO:0005739">
    <property type="term" value="C:mitochondrion"/>
    <property type="evidence" value="ECO:0007669"/>
    <property type="project" value="TreeGrafter"/>
</dbReference>
<dbReference type="GO" id="GO:0006631">
    <property type="term" value="P:fatty acid metabolic process"/>
    <property type="evidence" value="ECO:0007669"/>
    <property type="project" value="TreeGrafter"/>
</dbReference>
<accession>A0A0D9YU24</accession>
<reference evidence="4" key="1">
    <citation type="submission" date="2015-04" db="UniProtKB">
        <authorList>
            <consortium name="EnsemblPlants"/>
        </authorList>
    </citation>
    <scope>IDENTIFICATION</scope>
</reference>
<dbReference type="eggNOG" id="KOG0025">
    <property type="taxonomic scope" value="Eukaryota"/>
</dbReference>
<keyword evidence="2" id="KW-0560">Oxidoreductase</keyword>
<dbReference type="EnsemblPlants" id="OGLUM02G21990.1">
    <property type="protein sequence ID" value="OGLUM02G21990.1"/>
    <property type="gene ID" value="OGLUM02G21990"/>
</dbReference>
<dbReference type="STRING" id="40148.A0A0D9YU24"/>
<dbReference type="InterPro" id="IPR011032">
    <property type="entry name" value="GroES-like_sf"/>
</dbReference>
<dbReference type="Proteomes" id="UP000026961">
    <property type="component" value="Chromosome 2"/>
</dbReference>
<evidence type="ECO:0000256" key="2">
    <source>
        <dbReference type="ARBA" id="ARBA00023002"/>
    </source>
</evidence>
<proteinExistence type="predicted"/>
<dbReference type="AlphaFoldDB" id="A0A0D9YU24"/>
<keyword evidence="1" id="KW-0521">NADP</keyword>
<dbReference type="HOGENOM" id="CLU_188663_0_0_1"/>
<protein>
    <recommendedName>
        <fullName evidence="3">Alcohol dehydrogenase-like N-terminal domain-containing protein</fullName>
    </recommendedName>
</protein>
<keyword evidence="5" id="KW-1185">Reference proteome</keyword>
<evidence type="ECO:0000313" key="5">
    <source>
        <dbReference type="Proteomes" id="UP000026961"/>
    </source>
</evidence>
<sequence>MARPNKVLRVARLPPAEIGDHDVCVRMLVAPINPSDLNHVEGVYPVCPPLPATVAGYEGVGQDHALGTAFDSPLLSLGDWVIPSPPSLGT</sequence>
<evidence type="ECO:0000256" key="1">
    <source>
        <dbReference type="ARBA" id="ARBA00022857"/>
    </source>
</evidence>
<name>A0A0D9YU24_9ORYZ</name>
<organism evidence="4">
    <name type="scientific">Oryza glumipatula</name>
    <dbReference type="NCBI Taxonomy" id="40148"/>
    <lineage>
        <taxon>Eukaryota</taxon>
        <taxon>Viridiplantae</taxon>
        <taxon>Streptophyta</taxon>
        <taxon>Embryophyta</taxon>
        <taxon>Tracheophyta</taxon>
        <taxon>Spermatophyta</taxon>
        <taxon>Magnoliopsida</taxon>
        <taxon>Liliopsida</taxon>
        <taxon>Poales</taxon>
        <taxon>Poaceae</taxon>
        <taxon>BOP clade</taxon>
        <taxon>Oryzoideae</taxon>
        <taxon>Oryzeae</taxon>
        <taxon>Oryzinae</taxon>
        <taxon>Oryza</taxon>
    </lineage>
</organism>
<evidence type="ECO:0000313" key="4">
    <source>
        <dbReference type="EnsemblPlants" id="OGLUM02G21990.1"/>
    </source>
</evidence>
<dbReference type="Pfam" id="PF08240">
    <property type="entry name" value="ADH_N"/>
    <property type="match status" value="1"/>
</dbReference>
<reference evidence="4" key="2">
    <citation type="submission" date="2018-05" db="EMBL/GenBank/DDBJ databases">
        <title>OgluRS3 (Oryza glumaepatula Reference Sequence Version 3).</title>
        <authorList>
            <person name="Zhang J."/>
            <person name="Kudrna D."/>
            <person name="Lee S."/>
            <person name="Talag J."/>
            <person name="Welchert J."/>
            <person name="Wing R.A."/>
        </authorList>
    </citation>
    <scope>NUCLEOTIDE SEQUENCE [LARGE SCALE GENOMIC DNA]</scope>
</reference>
<dbReference type="GO" id="GO:0016491">
    <property type="term" value="F:oxidoreductase activity"/>
    <property type="evidence" value="ECO:0007669"/>
    <property type="project" value="UniProtKB-KW"/>
</dbReference>
<feature type="domain" description="Alcohol dehydrogenase-like N-terminal" evidence="3">
    <location>
        <begin position="19"/>
        <end position="82"/>
    </location>
</feature>
<dbReference type="InterPro" id="IPR013154">
    <property type="entry name" value="ADH-like_N"/>
</dbReference>
<dbReference type="InterPro" id="IPR051034">
    <property type="entry name" value="Mito_Enoyl-ACP_Reductase"/>
</dbReference>
<dbReference type="PANTHER" id="PTHR43981:SF2">
    <property type="entry name" value="ENOYL-[ACYL-CARRIER-PROTEIN] REDUCTASE, MITOCHONDRIAL"/>
    <property type="match status" value="1"/>
</dbReference>